<evidence type="ECO:0000259" key="2">
    <source>
        <dbReference type="Pfam" id="PF02481"/>
    </source>
</evidence>
<dbReference type="InterPro" id="IPR057666">
    <property type="entry name" value="DrpA_SLOG"/>
</dbReference>
<reference evidence="4" key="1">
    <citation type="journal article" date="2014" name="Front. Microbiol.">
        <title>High frequency of phylogenetically diverse reductive dehalogenase-homologous genes in deep subseafloor sedimentary metagenomes.</title>
        <authorList>
            <person name="Kawai M."/>
            <person name="Futagami T."/>
            <person name="Toyoda A."/>
            <person name="Takaki Y."/>
            <person name="Nishi S."/>
            <person name="Hori S."/>
            <person name="Arai W."/>
            <person name="Tsubouchi T."/>
            <person name="Morono Y."/>
            <person name="Uchiyama I."/>
            <person name="Ito T."/>
            <person name="Fujiyama A."/>
            <person name="Inagaki F."/>
            <person name="Takami H."/>
        </authorList>
    </citation>
    <scope>NUCLEOTIDE SEQUENCE</scope>
    <source>
        <strain evidence="4">Expedition CK06-06</strain>
    </source>
</reference>
<gene>
    <name evidence="4" type="ORF">S01H1_69564</name>
</gene>
<dbReference type="InterPro" id="IPR041614">
    <property type="entry name" value="DprA_WH"/>
</dbReference>
<dbReference type="SUPFAM" id="SSF46785">
    <property type="entry name" value="Winged helix' DNA-binding domain"/>
    <property type="match status" value="1"/>
</dbReference>
<dbReference type="GO" id="GO:0009294">
    <property type="term" value="P:DNA-mediated transformation"/>
    <property type="evidence" value="ECO:0007669"/>
    <property type="project" value="InterPro"/>
</dbReference>
<dbReference type="InterPro" id="IPR036388">
    <property type="entry name" value="WH-like_DNA-bd_sf"/>
</dbReference>
<accession>X0XBN6</accession>
<dbReference type="PANTHER" id="PTHR43022:SF1">
    <property type="entry name" value="PROTEIN SMF"/>
    <property type="match status" value="1"/>
</dbReference>
<organism evidence="4">
    <name type="scientific">marine sediment metagenome</name>
    <dbReference type="NCBI Taxonomy" id="412755"/>
    <lineage>
        <taxon>unclassified sequences</taxon>
        <taxon>metagenomes</taxon>
        <taxon>ecological metagenomes</taxon>
    </lineage>
</organism>
<dbReference type="PANTHER" id="PTHR43022">
    <property type="entry name" value="PROTEIN SMF"/>
    <property type="match status" value="1"/>
</dbReference>
<protein>
    <submittedName>
        <fullName evidence="4">Uncharacterized protein</fullName>
    </submittedName>
</protein>
<dbReference type="AlphaFoldDB" id="X0XBN6"/>
<comment type="similarity">
    <text evidence="1">Belongs to the DprA/Smf family.</text>
</comment>
<dbReference type="EMBL" id="BARS01046200">
    <property type="protein sequence ID" value="GAG40594.1"/>
    <property type="molecule type" value="Genomic_DNA"/>
</dbReference>
<feature type="domain" description="Smf/DprA SLOG" evidence="2">
    <location>
        <begin position="2"/>
        <end position="105"/>
    </location>
</feature>
<dbReference type="InterPro" id="IPR003488">
    <property type="entry name" value="DprA"/>
</dbReference>
<name>X0XBN6_9ZZZZ</name>
<evidence type="ECO:0000256" key="1">
    <source>
        <dbReference type="ARBA" id="ARBA00006525"/>
    </source>
</evidence>
<comment type="caution">
    <text evidence="4">The sequence shown here is derived from an EMBL/GenBank/DDBJ whole genome shotgun (WGS) entry which is preliminary data.</text>
</comment>
<sequence length="190" mass="20948">DHVNLARQIMERGALISEFPLGTRPKADNFPRRNRIMSGLSLGVLVVEARETSGALITVRWALEQNREVFAVPGSILSPASRGTNRLIQEGAKLVADSYDILEELNLTVVAQQATLAEQIPTTDTESLIMKFLSSEPAHIDEVGRQCGLPIATVSSTLAMMELKGTVRQVGGMNYTLAREDREKYRVRVE</sequence>
<dbReference type="Pfam" id="PF02481">
    <property type="entry name" value="DNA_processg_A"/>
    <property type="match status" value="1"/>
</dbReference>
<dbReference type="Gene3D" id="1.10.10.10">
    <property type="entry name" value="Winged helix-like DNA-binding domain superfamily/Winged helix DNA-binding domain"/>
    <property type="match status" value="1"/>
</dbReference>
<dbReference type="Gene3D" id="3.40.50.450">
    <property type="match status" value="1"/>
</dbReference>
<dbReference type="SUPFAM" id="SSF102405">
    <property type="entry name" value="MCP/YpsA-like"/>
    <property type="match status" value="1"/>
</dbReference>
<feature type="domain" description="DprA winged helix" evidence="3">
    <location>
        <begin position="118"/>
        <end position="172"/>
    </location>
</feature>
<evidence type="ECO:0000313" key="4">
    <source>
        <dbReference type="EMBL" id="GAG40594.1"/>
    </source>
</evidence>
<evidence type="ECO:0000259" key="3">
    <source>
        <dbReference type="Pfam" id="PF17782"/>
    </source>
</evidence>
<dbReference type="Pfam" id="PF17782">
    <property type="entry name" value="WHD_DprA"/>
    <property type="match status" value="1"/>
</dbReference>
<proteinExistence type="inferred from homology"/>
<dbReference type="InterPro" id="IPR036390">
    <property type="entry name" value="WH_DNA-bd_sf"/>
</dbReference>
<feature type="non-terminal residue" evidence="4">
    <location>
        <position position="1"/>
    </location>
</feature>